<reference evidence="1" key="1">
    <citation type="submission" date="2017-02" db="UniProtKB">
        <authorList>
            <consortium name="WormBaseParasite"/>
        </authorList>
    </citation>
    <scope>IDENTIFICATION</scope>
</reference>
<dbReference type="STRING" id="102285.A0A0R3T024"/>
<dbReference type="WBParaSite" id="HNAJ_0000012901-mRNA-1">
    <property type="protein sequence ID" value="HNAJ_0000012901-mRNA-1"/>
    <property type="gene ID" value="HNAJ_0000012901"/>
</dbReference>
<proteinExistence type="predicted"/>
<organism evidence="1">
    <name type="scientific">Rodentolepis nana</name>
    <name type="common">Dwarf tapeworm</name>
    <name type="synonym">Hymenolepis nana</name>
    <dbReference type="NCBI Taxonomy" id="102285"/>
    <lineage>
        <taxon>Eukaryota</taxon>
        <taxon>Metazoa</taxon>
        <taxon>Spiralia</taxon>
        <taxon>Lophotrochozoa</taxon>
        <taxon>Platyhelminthes</taxon>
        <taxon>Cestoda</taxon>
        <taxon>Eucestoda</taxon>
        <taxon>Cyclophyllidea</taxon>
        <taxon>Hymenolepididae</taxon>
        <taxon>Rodentolepis</taxon>
    </lineage>
</organism>
<name>A0A0R3T024_RODNA</name>
<dbReference type="GO" id="GO:0008168">
    <property type="term" value="F:methyltransferase activity"/>
    <property type="evidence" value="ECO:0007669"/>
    <property type="project" value="InterPro"/>
</dbReference>
<accession>A0A0R3T024</accession>
<dbReference type="Gene3D" id="3.40.50.150">
    <property type="entry name" value="Vaccinia Virus protein VP39"/>
    <property type="match status" value="1"/>
</dbReference>
<evidence type="ECO:0000313" key="1">
    <source>
        <dbReference type="WBParaSite" id="HNAJ_0000012901-mRNA-1"/>
    </source>
</evidence>
<dbReference type="GO" id="GO:0032259">
    <property type="term" value="P:methylation"/>
    <property type="evidence" value="ECO:0007669"/>
    <property type="project" value="InterPro"/>
</dbReference>
<sequence>LALHVSKPGASLLVKLWDCQEVNEFKLLLERFYKGPWDTNSGPTAASSPAVRVLKPPASRKDSAEIYICARGFCLSPPPINK</sequence>
<dbReference type="InterPro" id="IPR029063">
    <property type="entry name" value="SAM-dependent_MTases_sf"/>
</dbReference>
<dbReference type="AlphaFoldDB" id="A0A0R3T024"/>
<protein>
    <submittedName>
        <fullName evidence="1">FtsJ domain-containing protein</fullName>
    </submittedName>
</protein>